<comment type="similarity">
    <text evidence="1">Belongs to the N(4)/N(6)-methyltransferase family.</text>
</comment>
<evidence type="ECO:0000256" key="5">
    <source>
        <dbReference type="ARBA" id="ARBA00047942"/>
    </source>
</evidence>
<dbReference type="RefSeq" id="WP_184504123.1">
    <property type="nucleotide sequence ID" value="NZ_JACHBT010000003.1"/>
</dbReference>
<dbReference type="GO" id="GO:0008170">
    <property type="term" value="F:N-methyltransferase activity"/>
    <property type="evidence" value="ECO:0007669"/>
    <property type="project" value="InterPro"/>
</dbReference>
<comment type="catalytic activity">
    <reaction evidence="5">
        <text>a 2'-deoxyadenosine in DNA + S-adenosyl-L-methionine = an N(6)-methyl-2'-deoxyadenosine in DNA + S-adenosyl-L-homocysteine + H(+)</text>
        <dbReference type="Rhea" id="RHEA:15197"/>
        <dbReference type="Rhea" id="RHEA-COMP:12418"/>
        <dbReference type="Rhea" id="RHEA-COMP:12419"/>
        <dbReference type="ChEBI" id="CHEBI:15378"/>
        <dbReference type="ChEBI" id="CHEBI:57856"/>
        <dbReference type="ChEBI" id="CHEBI:59789"/>
        <dbReference type="ChEBI" id="CHEBI:90615"/>
        <dbReference type="ChEBI" id="CHEBI:90616"/>
        <dbReference type="EC" id="2.1.1.72"/>
    </reaction>
</comment>
<dbReference type="PANTHER" id="PTHR33841:SF1">
    <property type="entry name" value="DNA METHYLTRANSFERASE A"/>
    <property type="match status" value="1"/>
</dbReference>
<sequence length="988" mass="109939">MPTRPELFSVQAEIGPRLAKLLDYLGYVGNAAYVDGQTPSPPYEIEHALRIGVTGAFCIGGGLAGGGARLIPIVYVAAAANEDEANAIHRDVWSQNVVPLLVLAMRDGVQIRNGFDVRRGGRTVPWEVVEQRKDNQDLAAVSAHSLISSVGWRDFSRRAGPRVDEHLLAAVSSLSRTIREQFEQLRERHELVNSVIGRMLYLLVLIDRKVITQRWVDGLYENGTVLCPQIVLDEDPTTRALWPATQTWALLDSIDRELNGSIFRISQEDRLLLPVEVLELVRQVLRYDRIDEGQVQFGFEAVRYRSIRTETISAIYELFLTLDDPELKVAHGAFYTPPYLADYVLDEMEGVRPFDCNSIVCDPACGSGIFLVGAYRRIVERSGAKGDREALRRLLVECVYGVERHEQAADVARFSLYLTMLDYLPDLALQAFEHDGEPLFPALDSNILQDDFFEVRLPDRLALGATHVVANPPWTKVSAGTAAEAFMADDGVPAVSDKRLSELFVWAIKRKLIATGGVMAILLSAKSFIAPVATRTGGKGFPHEVASRLRLRGLINLSHLRYKLFRGARNPALVLIAINDEPDDQHVWIASPLLSSQPVGIDGRPWAIAIDRGDVIHARPRELDSGARAWFWNLMLQPMDRRYIQLLAERTRPGASRGTTLGEFLKNAGMRMRNGDSPVRTGVPADMLLGTDRGKSNHYLTRLGLEGGGGDAYALTTKIITRLKPEYRHIFGGDALIVTRNLNRFDVIQQPIAFNSSLNAIVFTDKSTVPSGQRVVVLTAIKSFLSSHLARYLFALVGRSWLLDKRRVETTDLADLPFPYATIDDLIDVTVEGGDEEALLKLFIERFGMDDLFGAAVHEYATFRFGYEDGQLPLDASRQPTELQKSAYQDVLNDRLRAKLGRSKALPMHRSGSGGKITLRIELGQSRHVNPVHPRIEKRAAEYAWATALEFDPDQGLVTLTKPLSRAAWTLERAYSDAERVTAEILAA</sequence>
<keyword evidence="4" id="KW-0808">Transferase</keyword>
<accession>A0A7X0MLX8</accession>
<dbReference type="Gene3D" id="3.40.50.150">
    <property type="entry name" value="Vaccinia Virus protein VP39"/>
    <property type="match status" value="1"/>
</dbReference>
<dbReference type="InterPro" id="IPR003356">
    <property type="entry name" value="DNA_methylase_A-5"/>
</dbReference>
<reference evidence="7 8" key="2">
    <citation type="submission" date="2020-08" db="EMBL/GenBank/DDBJ databases">
        <authorList>
            <person name="Partida-Martinez L."/>
            <person name="Huntemann M."/>
            <person name="Clum A."/>
            <person name="Wang J."/>
            <person name="Palaniappan K."/>
            <person name="Ritter S."/>
            <person name="Chen I.-M."/>
            <person name="Stamatis D."/>
            <person name="Reddy T."/>
            <person name="O'Malley R."/>
            <person name="Daum C."/>
            <person name="Shapiro N."/>
            <person name="Ivanova N."/>
            <person name="Kyrpides N."/>
            <person name="Woyke T."/>
        </authorList>
    </citation>
    <scope>NUCLEOTIDE SEQUENCE [LARGE SCALE GENOMIC DNA]</scope>
    <source>
        <strain evidence="7 8">AS3.13</strain>
    </source>
</reference>
<dbReference type="PRINTS" id="PR00507">
    <property type="entry name" value="N12N6MTFRASE"/>
</dbReference>
<dbReference type="PANTHER" id="PTHR33841">
    <property type="entry name" value="DNA METHYLTRANSFERASE YEEA-RELATED"/>
    <property type="match status" value="1"/>
</dbReference>
<dbReference type="GO" id="GO:0003677">
    <property type="term" value="F:DNA binding"/>
    <property type="evidence" value="ECO:0007669"/>
    <property type="project" value="InterPro"/>
</dbReference>
<evidence type="ECO:0000313" key="8">
    <source>
        <dbReference type="Proteomes" id="UP000522313"/>
    </source>
</evidence>
<dbReference type="AlphaFoldDB" id="A0A7X0MLX8"/>
<proteinExistence type="inferred from homology"/>
<evidence type="ECO:0000256" key="3">
    <source>
        <dbReference type="ARBA" id="ARBA00022603"/>
    </source>
</evidence>
<evidence type="ECO:0000256" key="2">
    <source>
        <dbReference type="ARBA" id="ARBA00011900"/>
    </source>
</evidence>
<dbReference type="GO" id="GO:0009007">
    <property type="term" value="F:site-specific DNA-methyltransferase (adenine-specific) activity"/>
    <property type="evidence" value="ECO:0007669"/>
    <property type="project" value="UniProtKB-EC"/>
</dbReference>
<dbReference type="InterPro" id="IPR029063">
    <property type="entry name" value="SAM-dependent_MTases_sf"/>
</dbReference>
<dbReference type="InterPro" id="IPR050953">
    <property type="entry name" value="N4_N6_ade-DNA_methylase"/>
</dbReference>
<name>A0A7X0MLX8_9SPHN</name>
<reference evidence="7 8" key="1">
    <citation type="submission" date="2020-08" db="EMBL/GenBank/DDBJ databases">
        <title>The Agave Microbiome: Exploring the role of microbial communities in plant adaptations to desert environments.</title>
        <authorList>
            <person name="Partida-Martinez L.P."/>
        </authorList>
    </citation>
    <scope>NUCLEOTIDE SEQUENCE [LARGE SCALE GENOMIC DNA]</scope>
    <source>
        <strain evidence="7 8">AS3.13</strain>
    </source>
</reference>
<organism evidence="7 8">
    <name type="scientific">Sphingomonas endophytica</name>
    <dbReference type="NCBI Taxonomy" id="869719"/>
    <lineage>
        <taxon>Bacteria</taxon>
        <taxon>Pseudomonadati</taxon>
        <taxon>Pseudomonadota</taxon>
        <taxon>Alphaproteobacteria</taxon>
        <taxon>Sphingomonadales</taxon>
        <taxon>Sphingomonadaceae</taxon>
        <taxon>Sphingomonas</taxon>
    </lineage>
</organism>
<evidence type="ECO:0000256" key="1">
    <source>
        <dbReference type="ARBA" id="ARBA00006594"/>
    </source>
</evidence>
<evidence type="ECO:0000256" key="4">
    <source>
        <dbReference type="ARBA" id="ARBA00022679"/>
    </source>
</evidence>
<feature type="domain" description="DNA methylase adenine-specific" evidence="6">
    <location>
        <begin position="310"/>
        <end position="523"/>
    </location>
</feature>
<evidence type="ECO:0000313" key="7">
    <source>
        <dbReference type="EMBL" id="MBB6503704.1"/>
    </source>
</evidence>
<gene>
    <name evidence="7" type="ORF">F4693_000659</name>
</gene>
<dbReference type="Pfam" id="PF02384">
    <property type="entry name" value="N6_Mtase"/>
    <property type="match status" value="1"/>
</dbReference>
<dbReference type="GO" id="GO:0032259">
    <property type="term" value="P:methylation"/>
    <property type="evidence" value="ECO:0007669"/>
    <property type="project" value="UniProtKB-KW"/>
</dbReference>
<evidence type="ECO:0000259" key="6">
    <source>
        <dbReference type="Pfam" id="PF02384"/>
    </source>
</evidence>
<comment type="caution">
    <text evidence="7">The sequence shown here is derived from an EMBL/GenBank/DDBJ whole genome shotgun (WGS) entry which is preliminary data.</text>
</comment>
<protein>
    <recommendedName>
        <fullName evidence="2">site-specific DNA-methyltransferase (adenine-specific)</fullName>
        <ecNumber evidence="2">2.1.1.72</ecNumber>
    </recommendedName>
</protein>
<dbReference type="EMBL" id="JACHBT010000003">
    <property type="protein sequence ID" value="MBB6503704.1"/>
    <property type="molecule type" value="Genomic_DNA"/>
</dbReference>
<dbReference type="SUPFAM" id="SSF53335">
    <property type="entry name" value="S-adenosyl-L-methionine-dependent methyltransferases"/>
    <property type="match status" value="1"/>
</dbReference>
<dbReference type="Proteomes" id="UP000522313">
    <property type="component" value="Unassembled WGS sequence"/>
</dbReference>
<dbReference type="EC" id="2.1.1.72" evidence="2"/>
<keyword evidence="3" id="KW-0489">Methyltransferase</keyword>